<sequence length="292" mass="30712">MSFAFDQSVLDSLAALPSMRQAAQAGLDLIALWPLGDAVQLDNDAKYTENLQVRTTLAFARTLTGLDVTMPDAEYVYEGAEAIPGRPQEIVDALLAADEAYDIMGDYAGSRDADLLVQAAAALGVDWSDAVAGAVRETVADIEAQIGAGAIASVSTGVAGADGVAGVAKRFAAALSVCDALLKIVASDGDAHQAAIAALPVMLYVNELREECAVPRICLTDTDITALVEARAGASDTLAATAEMIAPLAAAEWAKHREDVLWDPKEAKERAKQEDEQRNKQELSAKFAHIKD</sequence>
<comment type="caution">
    <text evidence="2">The sequence shown here is derived from an EMBL/GenBank/DDBJ whole genome shotgun (WGS) entry which is preliminary data.</text>
</comment>
<dbReference type="RefSeq" id="WP_172144866.1">
    <property type="nucleotide sequence ID" value="NZ_JAAIIJ010000014.1"/>
</dbReference>
<evidence type="ECO:0000313" key="2">
    <source>
        <dbReference type="EMBL" id="NMN02098.1"/>
    </source>
</evidence>
<gene>
    <name evidence="2" type="ORF">G1C94_0720</name>
</gene>
<feature type="region of interest" description="Disordered" evidence="1">
    <location>
        <begin position="264"/>
        <end position="292"/>
    </location>
</feature>
<name>A0ABX1SYW4_9BIFI</name>
<dbReference type="Proteomes" id="UP000553756">
    <property type="component" value="Unassembled WGS sequence"/>
</dbReference>
<keyword evidence="3" id="KW-1185">Reference proteome</keyword>
<evidence type="ECO:0000313" key="3">
    <source>
        <dbReference type="Proteomes" id="UP000553756"/>
    </source>
</evidence>
<proteinExistence type="predicted"/>
<evidence type="ECO:0000256" key="1">
    <source>
        <dbReference type="SAM" id="MobiDB-lite"/>
    </source>
</evidence>
<dbReference type="EMBL" id="JAAIIJ010000014">
    <property type="protein sequence ID" value="NMN02098.1"/>
    <property type="molecule type" value="Genomic_DNA"/>
</dbReference>
<organism evidence="2 3">
    <name type="scientific">Bifidobacterium panos</name>
    <dbReference type="NCBI Taxonomy" id="2675321"/>
    <lineage>
        <taxon>Bacteria</taxon>
        <taxon>Bacillati</taxon>
        <taxon>Actinomycetota</taxon>
        <taxon>Actinomycetes</taxon>
        <taxon>Bifidobacteriales</taxon>
        <taxon>Bifidobacteriaceae</taxon>
        <taxon>Bifidobacterium</taxon>
    </lineage>
</organism>
<accession>A0ABX1SYW4</accession>
<protein>
    <submittedName>
        <fullName evidence="2">Uncharacterized protein</fullName>
    </submittedName>
</protein>
<reference evidence="2 3" key="1">
    <citation type="submission" date="2020-02" db="EMBL/GenBank/DDBJ databases">
        <title>Characterization of phylogenetic diversity of novel bifidobacterial species isolated in Czech ZOOs.</title>
        <authorList>
            <person name="Lugli G.A."/>
            <person name="Vera N.B."/>
            <person name="Ventura M."/>
        </authorList>
    </citation>
    <scope>NUCLEOTIDE SEQUENCE [LARGE SCALE GENOMIC DNA]</scope>
    <source>
        <strain evidence="2 3">DSM 109963</strain>
    </source>
</reference>